<evidence type="ECO:0000313" key="9">
    <source>
        <dbReference type="Proteomes" id="UP000006055"/>
    </source>
</evidence>
<dbReference type="RefSeq" id="WP_014809425.1">
    <property type="nucleotide sequence ID" value="NC_018025.1"/>
</dbReference>
<evidence type="ECO:0008006" key="10">
    <source>
        <dbReference type="Google" id="ProtNLM"/>
    </source>
</evidence>
<evidence type="ECO:0000256" key="6">
    <source>
        <dbReference type="ARBA" id="ARBA00023136"/>
    </source>
</evidence>
<feature type="transmembrane region" description="Helical" evidence="7">
    <location>
        <begin position="53"/>
        <end position="73"/>
    </location>
</feature>
<keyword evidence="6 7" id="KW-0472">Membrane</keyword>
<keyword evidence="9" id="KW-1185">Reference proteome</keyword>
<feature type="transmembrane region" description="Helical" evidence="7">
    <location>
        <begin position="12"/>
        <end position="33"/>
    </location>
</feature>
<accession>I4C3Y6</accession>
<dbReference type="Pfam" id="PF03994">
    <property type="entry name" value="DUF350"/>
    <property type="match status" value="1"/>
</dbReference>
<keyword evidence="3" id="KW-1003">Cell membrane</keyword>
<evidence type="ECO:0000256" key="5">
    <source>
        <dbReference type="ARBA" id="ARBA00022989"/>
    </source>
</evidence>
<evidence type="ECO:0000313" key="8">
    <source>
        <dbReference type="EMBL" id="AFM24277.1"/>
    </source>
</evidence>
<dbReference type="OrthoDB" id="7659179at2"/>
<name>I4C3Y6_DESTA</name>
<dbReference type="eggNOG" id="ENOG50301RV">
    <property type="taxonomic scope" value="Bacteria"/>
</dbReference>
<evidence type="ECO:0000256" key="4">
    <source>
        <dbReference type="ARBA" id="ARBA00022692"/>
    </source>
</evidence>
<comment type="similarity">
    <text evidence="2">Belongs to the UPF0719 family.</text>
</comment>
<protein>
    <recommendedName>
        <fullName evidence="10">DUF350 domain-containing protein</fullName>
    </recommendedName>
</protein>
<dbReference type="HOGENOM" id="CLU_183870_1_1_7"/>
<proteinExistence type="inferred from homology"/>
<dbReference type="GO" id="GO:0005886">
    <property type="term" value="C:plasma membrane"/>
    <property type="evidence" value="ECO:0007669"/>
    <property type="project" value="UniProtKB-SubCell"/>
</dbReference>
<keyword evidence="5 7" id="KW-1133">Transmembrane helix</keyword>
<dbReference type="Proteomes" id="UP000006055">
    <property type="component" value="Chromosome"/>
</dbReference>
<evidence type="ECO:0000256" key="3">
    <source>
        <dbReference type="ARBA" id="ARBA00022475"/>
    </source>
</evidence>
<evidence type="ECO:0000256" key="1">
    <source>
        <dbReference type="ARBA" id="ARBA00004651"/>
    </source>
</evidence>
<evidence type="ECO:0000256" key="7">
    <source>
        <dbReference type="SAM" id="Phobius"/>
    </source>
</evidence>
<dbReference type="AlphaFoldDB" id="I4C3Y6"/>
<gene>
    <name evidence="8" type="ordered locus">Desti_1566</name>
</gene>
<dbReference type="KEGG" id="dti:Desti_1566"/>
<dbReference type="STRING" id="706587.Desti_1566"/>
<keyword evidence="4 7" id="KW-0812">Transmembrane</keyword>
<comment type="subcellular location">
    <subcellularLocation>
        <location evidence="1">Cell membrane</location>
        <topology evidence="1">Multi-pass membrane protein</topology>
    </subcellularLocation>
</comment>
<dbReference type="EMBL" id="CP003360">
    <property type="protein sequence ID" value="AFM24277.1"/>
    <property type="molecule type" value="Genomic_DNA"/>
</dbReference>
<organism evidence="8 9">
    <name type="scientific">Desulfomonile tiedjei (strain ATCC 49306 / DSM 6799 / DCB-1)</name>
    <dbReference type="NCBI Taxonomy" id="706587"/>
    <lineage>
        <taxon>Bacteria</taxon>
        <taxon>Pseudomonadati</taxon>
        <taxon>Thermodesulfobacteriota</taxon>
        <taxon>Desulfomonilia</taxon>
        <taxon>Desulfomonilales</taxon>
        <taxon>Desulfomonilaceae</taxon>
        <taxon>Desulfomonile</taxon>
    </lineage>
</organism>
<dbReference type="InterPro" id="IPR007140">
    <property type="entry name" value="DUF350"/>
</dbReference>
<reference evidence="9" key="1">
    <citation type="submission" date="2012-06" db="EMBL/GenBank/DDBJ databases">
        <title>Complete sequence of chromosome of Desulfomonile tiedjei DSM 6799.</title>
        <authorList>
            <person name="Lucas S."/>
            <person name="Copeland A."/>
            <person name="Lapidus A."/>
            <person name="Glavina del Rio T."/>
            <person name="Dalin E."/>
            <person name="Tice H."/>
            <person name="Bruce D."/>
            <person name="Goodwin L."/>
            <person name="Pitluck S."/>
            <person name="Peters L."/>
            <person name="Ovchinnikova G."/>
            <person name="Zeytun A."/>
            <person name="Lu M."/>
            <person name="Kyrpides N."/>
            <person name="Mavromatis K."/>
            <person name="Ivanova N."/>
            <person name="Brettin T."/>
            <person name="Detter J.C."/>
            <person name="Han C."/>
            <person name="Larimer F."/>
            <person name="Land M."/>
            <person name="Hauser L."/>
            <person name="Markowitz V."/>
            <person name="Cheng J.-F."/>
            <person name="Hugenholtz P."/>
            <person name="Woyke T."/>
            <person name="Wu D."/>
            <person name="Spring S."/>
            <person name="Schroeder M."/>
            <person name="Brambilla E."/>
            <person name="Klenk H.-P."/>
            <person name="Eisen J.A."/>
        </authorList>
    </citation>
    <scope>NUCLEOTIDE SEQUENCE [LARGE SCALE GENOMIC DNA]</scope>
    <source>
        <strain evidence="9">ATCC 49306 / DSM 6799 / DCB-1</strain>
    </source>
</reference>
<evidence type="ECO:0000256" key="2">
    <source>
        <dbReference type="ARBA" id="ARBA00005779"/>
    </source>
</evidence>
<sequence length="74" mass="8320">MEQFWHDLKPLAMLSTVIYSIIGLLVFVAALWIMDKVTPFSIQKEIEQDQNTALAIIMGSVFISLAIIIQAAIR</sequence>